<evidence type="ECO:0000313" key="8">
    <source>
        <dbReference type="EMBL" id="QCK13864.1"/>
    </source>
</evidence>
<dbReference type="GO" id="GO:0034755">
    <property type="term" value="P:iron ion transmembrane transport"/>
    <property type="evidence" value="ECO:0007669"/>
    <property type="project" value="TreeGrafter"/>
</dbReference>
<dbReference type="GO" id="GO:0015086">
    <property type="term" value="F:cadmium ion transmembrane transporter activity"/>
    <property type="evidence" value="ECO:0007669"/>
    <property type="project" value="TreeGrafter"/>
</dbReference>
<feature type="transmembrane region" description="Helical" evidence="7">
    <location>
        <begin position="119"/>
        <end position="140"/>
    </location>
</feature>
<organism evidence="8 9">
    <name type="scientific">Mangrovivirga cuniculi</name>
    <dbReference type="NCBI Taxonomy" id="2715131"/>
    <lineage>
        <taxon>Bacteria</taxon>
        <taxon>Pseudomonadati</taxon>
        <taxon>Bacteroidota</taxon>
        <taxon>Cytophagia</taxon>
        <taxon>Cytophagales</taxon>
        <taxon>Mangrovivirgaceae</taxon>
        <taxon>Mangrovivirga</taxon>
    </lineage>
</organism>
<feature type="transmembrane region" description="Helical" evidence="7">
    <location>
        <begin position="322"/>
        <end position="339"/>
    </location>
</feature>
<keyword evidence="4" id="KW-0769">Symport</keyword>
<accession>A0A4D7JYV9</accession>
<feature type="transmembrane region" description="Helical" evidence="7">
    <location>
        <begin position="12"/>
        <end position="32"/>
    </location>
</feature>
<feature type="transmembrane region" description="Helical" evidence="7">
    <location>
        <begin position="188"/>
        <end position="209"/>
    </location>
</feature>
<dbReference type="EMBL" id="CP028923">
    <property type="protein sequence ID" value="QCK13864.1"/>
    <property type="molecule type" value="Genomic_DNA"/>
</dbReference>
<dbReference type="KEGG" id="fpf:DCC35_03360"/>
<feature type="transmembrane region" description="Helical" evidence="7">
    <location>
        <begin position="38"/>
        <end position="59"/>
    </location>
</feature>
<name>A0A4D7JYV9_9BACT</name>
<evidence type="ECO:0000256" key="5">
    <source>
        <dbReference type="ARBA" id="ARBA00022989"/>
    </source>
</evidence>
<keyword evidence="9" id="KW-1185">Reference proteome</keyword>
<proteinExistence type="predicted"/>
<dbReference type="Proteomes" id="UP000298616">
    <property type="component" value="Chromosome"/>
</dbReference>
<evidence type="ECO:0000256" key="7">
    <source>
        <dbReference type="SAM" id="Phobius"/>
    </source>
</evidence>
<protein>
    <submittedName>
        <fullName evidence="8">Manganese transporter</fullName>
    </submittedName>
</protein>
<dbReference type="GO" id="GO:0005384">
    <property type="term" value="F:manganese ion transmembrane transporter activity"/>
    <property type="evidence" value="ECO:0007669"/>
    <property type="project" value="TreeGrafter"/>
</dbReference>
<evidence type="ECO:0000256" key="4">
    <source>
        <dbReference type="ARBA" id="ARBA00022847"/>
    </source>
</evidence>
<feature type="transmembrane region" description="Helical" evidence="7">
    <location>
        <begin position="380"/>
        <end position="405"/>
    </location>
</feature>
<feature type="transmembrane region" description="Helical" evidence="7">
    <location>
        <begin position="273"/>
        <end position="301"/>
    </location>
</feature>
<dbReference type="Pfam" id="PF01566">
    <property type="entry name" value="Nramp"/>
    <property type="match status" value="1"/>
</dbReference>
<dbReference type="InterPro" id="IPR001046">
    <property type="entry name" value="NRAMP_fam"/>
</dbReference>
<keyword evidence="6 7" id="KW-0472">Membrane</keyword>
<reference evidence="8 9" key="1">
    <citation type="submission" date="2018-04" db="EMBL/GenBank/DDBJ databases">
        <title>Complete genome uncultured novel isolate.</title>
        <authorList>
            <person name="Merlino G."/>
        </authorList>
    </citation>
    <scope>NUCLEOTIDE SEQUENCE [LARGE SCALE GENOMIC DNA]</scope>
    <source>
        <strain evidence="9">R1DC9</strain>
    </source>
</reference>
<keyword evidence="2" id="KW-0813">Transport</keyword>
<dbReference type="GO" id="GO:0015293">
    <property type="term" value="F:symporter activity"/>
    <property type="evidence" value="ECO:0007669"/>
    <property type="project" value="UniProtKB-KW"/>
</dbReference>
<dbReference type="AlphaFoldDB" id="A0A4D7JYV9"/>
<keyword evidence="3 7" id="KW-0812">Transmembrane</keyword>
<feature type="transmembrane region" description="Helical" evidence="7">
    <location>
        <begin position="79"/>
        <end position="99"/>
    </location>
</feature>
<sequence length="409" mass="44060">MLEWIKKSGPGAMIAAAFIGPGTVTTASVAGASFGYTLIWALVFSIFATVVVQEMSLRLGVIGKIGVGEAVRGSAKNKFLRTLFLVLIFSAIIIGNTAYEGGNLRGASLGFPDQDFQYLGFNLNWAFILAFIAGFTFLYFGRVEFIERIMVLFVVLMGLIFISTAIFINPDWSKVLKSLFVPQLKEGAAPLIVSLIGTTVVPYNIFLHASSSKKKWQNEKDLSTARKDSITSIVFGGLITLAIIITSAAAYQGSINVITDRSSINLGLQLEPVMGSFASMFIGLGLFFAGITSAVTAPLAAAYTGSEIFNFRNDKNSLKFRIVWMVVFFVGGLLAILNIDSIGLILFAQAANGILLPLIVAFLIWIMNNKTILGKHRNGYVANILGLIVLIISLLLGVNSISGVIQQIT</sequence>
<evidence type="ECO:0000256" key="6">
    <source>
        <dbReference type="ARBA" id="ARBA00023136"/>
    </source>
</evidence>
<keyword evidence="5 7" id="KW-1133">Transmembrane helix</keyword>
<dbReference type="GO" id="GO:0005886">
    <property type="term" value="C:plasma membrane"/>
    <property type="evidence" value="ECO:0007669"/>
    <property type="project" value="TreeGrafter"/>
</dbReference>
<evidence type="ECO:0000256" key="2">
    <source>
        <dbReference type="ARBA" id="ARBA00022448"/>
    </source>
</evidence>
<dbReference type="OrthoDB" id="9787548at2"/>
<feature type="transmembrane region" description="Helical" evidence="7">
    <location>
        <begin position="230"/>
        <end position="253"/>
    </location>
</feature>
<dbReference type="NCBIfam" id="NF037982">
    <property type="entry name" value="Nramp_1"/>
    <property type="match status" value="1"/>
</dbReference>
<dbReference type="RefSeq" id="WP_137089455.1">
    <property type="nucleotide sequence ID" value="NZ_CP028923.1"/>
</dbReference>
<evidence type="ECO:0000313" key="9">
    <source>
        <dbReference type="Proteomes" id="UP000298616"/>
    </source>
</evidence>
<feature type="transmembrane region" description="Helical" evidence="7">
    <location>
        <begin position="345"/>
        <end position="368"/>
    </location>
</feature>
<dbReference type="PANTHER" id="PTHR11706">
    <property type="entry name" value="SOLUTE CARRIER PROTEIN FAMILY 11 MEMBER"/>
    <property type="match status" value="1"/>
</dbReference>
<evidence type="ECO:0000256" key="3">
    <source>
        <dbReference type="ARBA" id="ARBA00022692"/>
    </source>
</evidence>
<dbReference type="PANTHER" id="PTHR11706:SF33">
    <property type="entry name" value="NATURAL RESISTANCE-ASSOCIATED MACROPHAGE PROTEIN 2"/>
    <property type="match status" value="1"/>
</dbReference>
<feature type="transmembrane region" description="Helical" evidence="7">
    <location>
        <begin position="149"/>
        <end position="168"/>
    </location>
</feature>
<comment type="subcellular location">
    <subcellularLocation>
        <location evidence="1">Membrane</location>
        <topology evidence="1">Multi-pass membrane protein</topology>
    </subcellularLocation>
</comment>
<evidence type="ECO:0000256" key="1">
    <source>
        <dbReference type="ARBA" id="ARBA00004141"/>
    </source>
</evidence>
<gene>
    <name evidence="8" type="ORF">DCC35_03360</name>
</gene>